<feature type="transmembrane region" description="Helical" evidence="5">
    <location>
        <begin position="68"/>
        <end position="86"/>
    </location>
</feature>
<dbReference type="GO" id="GO:0005886">
    <property type="term" value="C:plasma membrane"/>
    <property type="evidence" value="ECO:0007669"/>
    <property type="project" value="UniProtKB-SubCell"/>
</dbReference>
<gene>
    <name evidence="7" type="ORF">EWH70_20285</name>
</gene>
<sequence>MPRNKSIILLSVGHACVDVYQGAVAALVPFFVAERAYGYAAASGIVLAASLLSSVVQPLFGAVTDRWALPWLLPVSTVAGGVGIAVSGVFESYALTLAFVALSGIGVAAYHPEAARVARLASRGRHSAMGWFSLGGNLGFAAAPLLVTAVVAAGGLRLSPLLVLPALAGSVLCLPVLRALGGTAGGRTGRAVVGTDDRASFLKLSLAVVCRSIVFVGLSTFVALYAQQRVGGGAAAGAAALFVLYLGGAVGTVVGGNLADRWDRVRVVRWACLVSLVAVAGVVFVPGPLFYVFVALTSAGLYVPFSLLITLGQDYLPSRVGTASGVTLGLTVSVGGIASPVLGGIADASSLQVALLPLIALPALSWLAVRDLREPA</sequence>
<feature type="transmembrane region" description="Helical" evidence="5">
    <location>
        <begin position="162"/>
        <end position="180"/>
    </location>
</feature>
<feature type="transmembrane region" description="Helical" evidence="5">
    <location>
        <begin position="290"/>
        <end position="311"/>
    </location>
</feature>
<dbReference type="OrthoDB" id="9770492at2"/>
<feature type="transmembrane region" description="Helical" evidence="5">
    <location>
        <begin position="232"/>
        <end position="255"/>
    </location>
</feature>
<feature type="transmembrane region" description="Helical" evidence="5">
    <location>
        <begin position="323"/>
        <end position="345"/>
    </location>
</feature>
<reference evidence="7 8" key="1">
    <citation type="submission" date="2019-02" db="EMBL/GenBank/DDBJ databases">
        <title>Draft genome sequence of Amycolatopsis sp. 8-3EHSu isolated from roots of Suaeda maritima.</title>
        <authorList>
            <person name="Duangmal K."/>
            <person name="Chantavorakit T."/>
        </authorList>
    </citation>
    <scope>NUCLEOTIDE SEQUENCE [LARGE SCALE GENOMIC DNA]</scope>
    <source>
        <strain evidence="7 8">8-3EHSu</strain>
    </source>
</reference>
<dbReference type="PANTHER" id="PTHR43129">
    <property type="entry name" value="FOSMIDOMYCIN RESISTANCE PROTEIN"/>
    <property type="match status" value="1"/>
</dbReference>
<dbReference type="PANTHER" id="PTHR43129:SF1">
    <property type="entry name" value="FOSMIDOMYCIN RESISTANCE PROTEIN"/>
    <property type="match status" value="1"/>
</dbReference>
<dbReference type="InterPro" id="IPR036259">
    <property type="entry name" value="MFS_trans_sf"/>
</dbReference>
<dbReference type="AlphaFoldDB" id="A0A4Q7J6L2"/>
<feature type="transmembrane region" description="Helical" evidence="5">
    <location>
        <begin position="36"/>
        <end position="56"/>
    </location>
</feature>
<dbReference type="InterPro" id="IPR020846">
    <property type="entry name" value="MFS_dom"/>
</dbReference>
<evidence type="ECO:0000256" key="4">
    <source>
        <dbReference type="ARBA" id="ARBA00023136"/>
    </source>
</evidence>
<feature type="transmembrane region" description="Helical" evidence="5">
    <location>
        <begin position="92"/>
        <end position="110"/>
    </location>
</feature>
<evidence type="ECO:0000256" key="1">
    <source>
        <dbReference type="ARBA" id="ARBA00004651"/>
    </source>
</evidence>
<feature type="transmembrane region" description="Helical" evidence="5">
    <location>
        <begin position="131"/>
        <end position="156"/>
    </location>
</feature>
<accession>A0A4Q7J6L2</accession>
<comment type="caution">
    <text evidence="7">The sequence shown here is derived from an EMBL/GenBank/DDBJ whole genome shotgun (WGS) entry which is preliminary data.</text>
</comment>
<comment type="subcellular location">
    <subcellularLocation>
        <location evidence="1">Cell membrane</location>
        <topology evidence="1">Multi-pass membrane protein</topology>
    </subcellularLocation>
</comment>
<evidence type="ECO:0000256" key="2">
    <source>
        <dbReference type="ARBA" id="ARBA00022692"/>
    </source>
</evidence>
<dbReference type="InterPro" id="IPR011701">
    <property type="entry name" value="MFS"/>
</dbReference>
<evidence type="ECO:0000259" key="6">
    <source>
        <dbReference type="PROSITE" id="PS50850"/>
    </source>
</evidence>
<dbReference type="PROSITE" id="PS50850">
    <property type="entry name" value="MFS"/>
    <property type="match status" value="1"/>
</dbReference>
<evidence type="ECO:0000256" key="5">
    <source>
        <dbReference type="SAM" id="Phobius"/>
    </source>
</evidence>
<keyword evidence="2 5" id="KW-0812">Transmembrane</keyword>
<dbReference type="SUPFAM" id="SSF103473">
    <property type="entry name" value="MFS general substrate transporter"/>
    <property type="match status" value="1"/>
</dbReference>
<organism evidence="7 8">
    <name type="scientific">Amycolatopsis suaedae</name>
    <dbReference type="NCBI Taxonomy" id="2510978"/>
    <lineage>
        <taxon>Bacteria</taxon>
        <taxon>Bacillati</taxon>
        <taxon>Actinomycetota</taxon>
        <taxon>Actinomycetes</taxon>
        <taxon>Pseudonocardiales</taxon>
        <taxon>Pseudonocardiaceae</taxon>
        <taxon>Amycolatopsis</taxon>
    </lineage>
</organism>
<proteinExistence type="predicted"/>
<feature type="transmembrane region" description="Helical" evidence="5">
    <location>
        <begin position="267"/>
        <end position="284"/>
    </location>
</feature>
<dbReference type="RefSeq" id="WP_130477046.1">
    <property type="nucleotide sequence ID" value="NZ_SFCC01000010.1"/>
</dbReference>
<keyword evidence="3 5" id="KW-1133">Transmembrane helix</keyword>
<dbReference type="EMBL" id="SFCC01000010">
    <property type="protein sequence ID" value="RZQ61953.1"/>
    <property type="molecule type" value="Genomic_DNA"/>
</dbReference>
<dbReference type="Gene3D" id="1.20.1250.20">
    <property type="entry name" value="MFS general substrate transporter like domains"/>
    <property type="match status" value="2"/>
</dbReference>
<keyword evidence="8" id="KW-1185">Reference proteome</keyword>
<dbReference type="Pfam" id="PF07690">
    <property type="entry name" value="MFS_1"/>
    <property type="match status" value="1"/>
</dbReference>
<feature type="transmembrane region" description="Helical" evidence="5">
    <location>
        <begin position="351"/>
        <end position="369"/>
    </location>
</feature>
<feature type="domain" description="Major facilitator superfamily (MFS) profile" evidence="6">
    <location>
        <begin position="6"/>
        <end position="376"/>
    </location>
</feature>
<evidence type="ECO:0000313" key="7">
    <source>
        <dbReference type="EMBL" id="RZQ61953.1"/>
    </source>
</evidence>
<dbReference type="CDD" id="cd17478">
    <property type="entry name" value="MFS_FsR"/>
    <property type="match status" value="1"/>
</dbReference>
<evidence type="ECO:0000313" key="8">
    <source>
        <dbReference type="Proteomes" id="UP000292003"/>
    </source>
</evidence>
<protein>
    <submittedName>
        <fullName evidence="7">MFS transporter</fullName>
    </submittedName>
</protein>
<feature type="transmembrane region" description="Helical" evidence="5">
    <location>
        <begin position="201"/>
        <end position="226"/>
    </location>
</feature>
<name>A0A4Q7J6L2_9PSEU</name>
<dbReference type="GO" id="GO:0022857">
    <property type="term" value="F:transmembrane transporter activity"/>
    <property type="evidence" value="ECO:0007669"/>
    <property type="project" value="InterPro"/>
</dbReference>
<evidence type="ECO:0000256" key="3">
    <source>
        <dbReference type="ARBA" id="ARBA00022989"/>
    </source>
</evidence>
<dbReference type="Proteomes" id="UP000292003">
    <property type="component" value="Unassembled WGS sequence"/>
</dbReference>
<keyword evidence="4 5" id="KW-0472">Membrane</keyword>